<comment type="caution">
    <text evidence="2">The sequence shown here is derived from an EMBL/GenBank/DDBJ whole genome shotgun (WGS) entry which is preliminary data.</text>
</comment>
<dbReference type="PANTHER" id="PTHR33797">
    <property type="entry name" value="ORGANIC HYDROPEROXIDE RESISTANCE PROTEIN-LIKE"/>
    <property type="match status" value="1"/>
</dbReference>
<dbReference type="Gene3D" id="3.30.300.20">
    <property type="match status" value="1"/>
</dbReference>
<dbReference type="AlphaFoldDB" id="A0A537LHY0"/>
<gene>
    <name evidence="2" type="ORF">E6H02_11245</name>
</gene>
<dbReference type="InterPro" id="IPR003718">
    <property type="entry name" value="OsmC/Ohr_fam"/>
</dbReference>
<dbReference type="NCBIfam" id="TIGR03561">
    <property type="entry name" value="organ_hyd_perox"/>
    <property type="match status" value="1"/>
</dbReference>
<dbReference type="Gene3D" id="2.20.25.10">
    <property type="match status" value="1"/>
</dbReference>
<dbReference type="InterPro" id="IPR015946">
    <property type="entry name" value="KH_dom-like_a/b"/>
</dbReference>
<protein>
    <submittedName>
        <fullName evidence="2">Organic hydroperoxide resistance protein</fullName>
    </submittedName>
</protein>
<evidence type="ECO:0000313" key="3">
    <source>
        <dbReference type="Proteomes" id="UP000320393"/>
    </source>
</evidence>
<dbReference type="EMBL" id="VBAM01000468">
    <property type="protein sequence ID" value="TMJ07593.1"/>
    <property type="molecule type" value="Genomic_DNA"/>
</dbReference>
<dbReference type="Pfam" id="PF02566">
    <property type="entry name" value="OsmC"/>
    <property type="match status" value="1"/>
</dbReference>
<accession>A0A537LHY0</accession>
<proteinExistence type="inferred from homology"/>
<reference evidence="2 3" key="1">
    <citation type="journal article" date="2019" name="Nat. Microbiol.">
        <title>Mediterranean grassland soil C-N compound turnover is dependent on rainfall and depth, and is mediated by genomically divergent microorganisms.</title>
        <authorList>
            <person name="Diamond S."/>
            <person name="Andeer P.F."/>
            <person name="Li Z."/>
            <person name="Crits-Christoph A."/>
            <person name="Burstein D."/>
            <person name="Anantharaman K."/>
            <person name="Lane K.R."/>
            <person name="Thomas B.C."/>
            <person name="Pan C."/>
            <person name="Northen T.R."/>
            <person name="Banfield J.F."/>
        </authorList>
    </citation>
    <scope>NUCLEOTIDE SEQUENCE [LARGE SCALE GENOMIC DNA]</scope>
    <source>
        <strain evidence="2">NP_5</strain>
    </source>
</reference>
<evidence type="ECO:0000256" key="1">
    <source>
        <dbReference type="ARBA" id="ARBA00007378"/>
    </source>
</evidence>
<sequence length="149" mass="15503">MSVAAPVRVLYTAEATAVGGRGGHARTSDGRLDVDLAIPTELGGPGGPGTNPEQLFAAGYAACFQSALMGAARREHLTADDSQVTARIGMGPIGEGTKTWGYGLTVQLQIHLPSVPDRKIAEALVARAHEICPYSNATRNNIPVELVVV</sequence>
<name>A0A537LHY0_9BACT</name>
<organism evidence="2 3">
    <name type="scientific">Candidatus Segetimicrobium genomatis</name>
    <dbReference type="NCBI Taxonomy" id="2569760"/>
    <lineage>
        <taxon>Bacteria</taxon>
        <taxon>Bacillati</taxon>
        <taxon>Candidatus Sysuimicrobiota</taxon>
        <taxon>Candidatus Sysuimicrobiia</taxon>
        <taxon>Candidatus Sysuimicrobiales</taxon>
        <taxon>Candidatus Segetimicrobiaceae</taxon>
        <taxon>Candidatus Segetimicrobium</taxon>
    </lineage>
</organism>
<dbReference type="InterPro" id="IPR019953">
    <property type="entry name" value="OHR"/>
</dbReference>
<dbReference type="SUPFAM" id="SSF82784">
    <property type="entry name" value="OsmC-like"/>
    <property type="match status" value="1"/>
</dbReference>
<dbReference type="InterPro" id="IPR036102">
    <property type="entry name" value="OsmC/Ohrsf"/>
</dbReference>
<comment type="similarity">
    <text evidence="1">Belongs to the OsmC/Ohr family.</text>
</comment>
<dbReference type="PANTHER" id="PTHR33797:SF2">
    <property type="entry name" value="ORGANIC HYDROPEROXIDE RESISTANCE PROTEIN-LIKE"/>
    <property type="match status" value="1"/>
</dbReference>
<dbReference type="GO" id="GO:0006979">
    <property type="term" value="P:response to oxidative stress"/>
    <property type="evidence" value="ECO:0007669"/>
    <property type="project" value="InterPro"/>
</dbReference>
<evidence type="ECO:0000313" key="2">
    <source>
        <dbReference type="EMBL" id="TMJ07593.1"/>
    </source>
</evidence>
<dbReference type="Proteomes" id="UP000320393">
    <property type="component" value="Unassembled WGS sequence"/>
</dbReference>